<reference evidence="7" key="1">
    <citation type="submission" date="2020-06" db="EMBL/GenBank/DDBJ databases">
        <authorList>
            <consortium name="Wellcome Sanger Institute Data Sharing"/>
        </authorList>
    </citation>
    <scope>NUCLEOTIDE SEQUENCE [LARGE SCALE GENOMIC DNA]</scope>
</reference>
<dbReference type="Ensembl" id="ENSGWIT00000000262.1">
    <property type="protein sequence ID" value="ENSGWIP00000000240.1"/>
    <property type="gene ID" value="ENSGWIG00000000152.1"/>
</dbReference>
<evidence type="ECO:0000313" key="8">
    <source>
        <dbReference type="Proteomes" id="UP000694680"/>
    </source>
</evidence>
<keyword evidence="1" id="KW-0805">Transcription regulation</keyword>
<dbReference type="CDD" id="cd20036">
    <property type="entry name" value="FH_FOXR"/>
    <property type="match status" value="1"/>
</dbReference>
<gene>
    <name evidence="7" type="primary">foxr1</name>
</gene>
<dbReference type="Pfam" id="PF00250">
    <property type="entry name" value="Forkhead"/>
    <property type="match status" value="1"/>
</dbReference>
<dbReference type="InterPro" id="IPR052328">
    <property type="entry name" value="FOX_transcription_regulators"/>
</dbReference>
<feature type="domain" description="Fork-head" evidence="6">
    <location>
        <begin position="152"/>
        <end position="233"/>
    </location>
</feature>
<protein>
    <submittedName>
        <fullName evidence="7">Forkhead box protein N5-like</fullName>
    </submittedName>
</protein>
<evidence type="ECO:0000313" key="7">
    <source>
        <dbReference type="Ensembl" id="ENSGWIP00000000240.1"/>
    </source>
</evidence>
<dbReference type="InterPro" id="IPR036388">
    <property type="entry name" value="WH-like_DNA-bd_sf"/>
</dbReference>
<dbReference type="InterPro" id="IPR036390">
    <property type="entry name" value="WH_DNA-bd_sf"/>
</dbReference>
<dbReference type="SMART" id="SM00339">
    <property type="entry name" value="FH"/>
    <property type="match status" value="1"/>
</dbReference>
<dbReference type="Proteomes" id="UP000694680">
    <property type="component" value="Chromosome 3"/>
</dbReference>
<organism evidence="7 8">
    <name type="scientific">Gouania willdenowi</name>
    <name type="common">Blunt-snouted clingfish</name>
    <name type="synonym">Lepadogaster willdenowi</name>
    <dbReference type="NCBI Taxonomy" id="441366"/>
    <lineage>
        <taxon>Eukaryota</taxon>
        <taxon>Metazoa</taxon>
        <taxon>Chordata</taxon>
        <taxon>Craniata</taxon>
        <taxon>Vertebrata</taxon>
        <taxon>Euteleostomi</taxon>
        <taxon>Actinopterygii</taxon>
        <taxon>Neopterygii</taxon>
        <taxon>Teleostei</taxon>
        <taxon>Neoteleostei</taxon>
        <taxon>Acanthomorphata</taxon>
        <taxon>Ovalentaria</taxon>
        <taxon>Blenniimorphae</taxon>
        <taxon>Blenniiformes</taxon>
        <taxon>Gobiesocoidei</taxon>
        <taxon>Gobiesocidae</taxon>
        <taxon>Gobiesocinae</taxon>
        <taxon>Gouania</taxon>
    </lineage>
</organism>
<reference evidence="7" key="2">
    <citation type="submission" date="2025-08" db="UniProtKB">
        <authorList>
            <consortium name="Ensembl"/>
        </authorList>
    </citation>
    <scope>IDENTIFICATION</scope>
</reference>
<sequence>MTLQLRTKPWLSSRHCCVALTDWDMDQELKLGTTSDQLHHGTCQTTRLGQTCVCEIMCLCCVSDSFVRPSPWLWVSPGISCPIQYSSSSNSSSVRTFNCCTHHLAPSCHMTSNSLLLRTRWRTIENEQRITGRQDGLTGSGCDSLRLSTWPRPPVNYCILIGLALRSSSTGSLKVQQIYSFTREHFPFFVTAPDGWKNTIRHNLCFNSSFRKTCTTLGRDGKRKSCLWHLTTEGERRLRDDVVALSADTVRLLHRSMARPGRTRPNMINS</sequence>
<dbReference type="GO" id="GO:0003700">
    <property type="term" value="F:DNA-binding transcription factor activity"/>
    <property type="evidence" value="ECO:0007669"/>
    <property type="project" value="InterPro"/>
</dbReference>
<accession>A0A8C5CZY3</accession>
<keyword evidence="8" id="KW-1185">Reference proteome</keyword>
<evidence type="ECO:0000256" key="1">
    <source>
        <dbReference type="ARBA" id="ARBA00023015"/>
    </source>
</evidence>
<proteinExistence type="predicted"/>
<dbReference type="PANTHER" id="PTHR46789">
    <property type="entry name" value="FORKHEAD BOX PROTEIN R1"/>
    <property type="match status" value="1"/>
</dbReference>
<dbReference type="AlphaFoldDB" id="A0A8C5CZY3"/>
<dbReference type="Gene3D" id="1.10.10.10">
    <property type="entry name" value="Winged helix-like DNA-binding domain superfamily/Winged helix DNA-binding domain"/>
    <property type="match status" value="1"/>
</dbReference>
<dbReference type="PROSITE" id="PS50039">
    <property type="entry name" value="FORK_HEAD_3"/>
    <property type="match status" value="1"/>
</dbReference>
<evidence type="ECO:0000256" key="5">
    <source>
        <dbReference type="PROSITE-ProRule" id="PRU00089"/>
    </source>
</evidence>
<evidence type="ECO:0000256" key="4">
    <source>
        <dbReference type="ARBA" id="ARBA00023242"/>
    </source>
</evidence>
<reference evidence="7" key="3">
    <citation type="submission" date="2025-09" db="UniProtKB">
        <authorList>
            <consortium name="Ensembl"/>
        </authorList>
    </citation>
    <scope>IDENTIFICATION</scope>
</reference>
<dbReference type="PANTHER" id="PTHR46789:SF2">
    <property type="entry name" value="FORKHEAD BOX PROTEIN R2"/>
    <property type="match status" value="1"/>
</dbReference>
<feature type="DNA-binding region" description="Fork-head" evidence="5">
    <location>
        <begin position="152"/>
        <end position="233"/>
    </location>
</feature>
<keyword evidence="3" id="KW-0804">Transcription</keyword>
<evidence type="ECO:0000256" key="3">
    <source>
        <dbReference type="ARBA" id="ARBA00023163"/>
    </source>
</evidence>
<dbReference type="GO" id="GO:0005634">
    <property type="term" value="C:nucleus"/>
    <property type="evidence" value="ECO:0007669"/>
    <property type="project" value="UniProtKB-SubCell"/>
</dbReference>
<dbReference type="SUPFAM" id="SSF46785">
    <property type="entry name" value="Winged helix' DNA-binding domain"/>
    <property type="match status" value="1"/>
</dbReference>
<comment type="subcellular location">
    <subcellularLocation>
        <location evidence="5">Nucleus</location>
    </subcellularLocation>
</comment>
<evidence type="ECO:0000256" key="2">
    <source>
        <dbReference type="ARBA" id="ARBA00023125"/>
    </source>
</evidence>
<dbReference type="InterPro" id="IPR001766">
    <property type="entry name" value="Fork_head_dom"/>
</dbReference>
<dbReference type="PRINTS" id="PR00053">
    <property type="entry name" value="FORKHEAD"/>
</dbReference>
<name>A0A8C5CZY3_GOUWI</name>
<dbReference type="GO" id="GO:1990837">
    <property type="term" value="F:sequence-specific double-stranded DNA binding"/>
    <property type="evidence" value="ECO:0007669"/>
    <property type="project" value="TreeGrafter"/>
</dbReference>
<evidence type="ECO:0000259" key="6">
    <source>
        <dbReference type="PROSITE" id="PS50039"/>
    </source>
</evidence>
<keyword evidence="4 5" id="KW-0539">Nucleus</keyword>
<keyword evidence="2 5" id="KW-0238">DNA-binding</keyword>